<evidence type="ECO:0000313" key="2">
    <source>
        <dbReference type="Proteomes" id="UP000073492"/>
    </source>
</evidence>
<evidence type="ECO:0008006" key="3">
    <source>
        <dbReference type="Google" id="ProtNLM"/>
    </source>
</evidence>
<keyword evidence="2" id="KW-1185">Reference proteome</keyword>
<dbReference type="InterPro" id="IPR052999">
    <property type="entry name" value="PTS1_Protein"/>
</dbReference>
<dbReference type="EMBL" id="LFZO01000199">
    <property type="protein sequence ID" value="KXT11464.1"/>
    <property type="molecule type" value="Genomic_DNA"/>
</dbReference>
<dbReference type="Proteomes" id="UP000073492">
    <property type="component" value="Unassembled WGS sequence"/>
</dbReference>
<name>A0A139I9Q9_9PEZI</name>
<reference evidence="1 2" key="1">
    <citation type="submission" date="2015-07" db="EMBL/GenBank/DDBJ databases">
        <title>Comparative genomics of the Sigatoka disease complex on banana suggests a link between parallel evolutionary changes in Pseudocercospora fijiensis and Pseudocercospora eumusae and increased virulence on the banana host.</title>
        <authorList>
            <person name="Chang T.-C."/>
            <person name="Salvucci A."/>
            <person name="Crous P.W."/>
            <person name="Stergiopoulos I."/>
        </authorList>
    </citation>
    <scope>NUCLEOTIDE SEQUENCE [LARGE SCALE GENOMIC DNA]</scope>
    <source>
        <strain evidence="1 2">CBS 116634</strain>
    </source>
</reference>
<dbReference type="Gene3D" id="1.20.1290.10">
    <property type="entry name" value="AhpD-like"/>
    <property type="match status" value="1"/>
</dbReference>
<accession>A0A139I9Q9</accession>
<dbReference type="SUPFAM" id="SSF69118">
    <property type="entry name" value="AhpD-like"/>
    <property type="match status" value="1"/>
</dbReference>
<protein>
    <recommendedName>
        <fullName evidence="3">Dol-P-Man:Man(5)GlcNAc(2)-PP-Dol alpha-1,3-mannosyltransferase</fullName>
    </recommendedName>
</protein>
<proteinExistence type="predicted"/>
<dbReference type="STRING" id="113226.A0A139I9Q9"/>
<organism evidence="1 2">
    <name type="scientific">Pseudocercospora musae</name>
    <dbReference type="NCBI Taxonomy" id="113226"/>
    <lineage>
        <taxon>Eukaryota</taxon>
        <taxon>Fungi</taxon>
        <taxon>Dikarya</taxon>
        <taxon>Ascomycota</taxon>
        <taxon>Pezizomycotina</taxon>
        <taxon>Dothideomycetes</taxon>
        <taxon>Dothideomycetidae</taxon>
        <taxon>Mycosphaerellales</taxon>
        <taxon>Mycosphaerellaceae</taxon>
        <taxon>Pseudocercospora</taxon>
    </lineage>
</organism>
<dbReference type="PANTHER" id="PTHR28180:SF2">
    <property type="entry name" value="PEROXISOMAL PROTEIN 2"/>
    <property type="match status" value="1"/>
</dbReference>
<dbReference type="AlphaFoldDB" id="A0A139I9Q9"/>
<dbReference type="PANTHER" id="PTHR28180">
    <property type="entry name" value="CONSERVED MITOCHONDRIAL PROTEIN-RELATED"/>
    <property type="match status" value="1"/>
</dbReference>
<evidence type="ECO:0000313" key="1">
    <source>
        <dbReference type="EMBL" id="KXT11464.1"/>
    </source>
</evidence>
<sequence length="289" mass="30972">MSKLSEPLKQFINAAHAKPHTIPAPKNVVSIYERIASDAATKKVGLPAWLCASTAATFTMNSPDSLLELYRLATASSTKKADVYAAELMREVGLKCIGFNGVPRTINCLGAFYGGLPSEVQSALKERKARRGLNKSNIEDTVARGNSLWDSIYHPFSDKLTAKLAQSHPDLPVFIINGEYGALFSDPPTPKDPNRPDIGRVLTSVIAVACLRAQSGVGPQVVSHVFGLRKAFDDGSAESEEEIPGGKWLASNEGSLWLLEQVDSIVHALGSGRGTTFAPGFDKAPKAKL</sequence>
<dbReference type="InterPro" id="IPR029032">
    <property type="entry name" value="AhpD-like"/>
</dbReference>
<dbReference type="OrthoDB" id="5392202at2759"/>
<comment type="caution">
    <text evidence="1">The sequence shown here is derived from an EMBL/GenBank/DDBJ whole genome shotgun (WGS) entry which is preliminary data.</text>
</comment>
<gene>
    <name evidence="1" type="ORF">AC579_3301</name>
</gene>